<dbReference type="PANTHER" id="PTHR47470">
    <property type="entry name" value="CHOLESTEROL OXIDASE"/>
    <property type="match status" value="1"/>
</dbReference>
<feature type="region of interest" description="Disordered" evidence="6">
    <location>
        <begin position="38"/>
        <end position="66"/>
    </location>
</feature>
<evidence type="ECO:0000256" key="1">
    <source>
        <dbReference type="ARBA" id="ARBA00001974"/>
    </source>
</evidence>
<keyword evidence="5" id="KW-0560">Oxidoreductase</keyword>
<evidence type="ECO:0000256" key="3">
    <source>
        <dbReference type="ARBA" id="ARBA00022630"/>
    </source>
</evidence>
<organism evidence="7 8">
    <name type="scientific">Candidatus Geothrix odensensis</name>
    <dbReference type="NCBI Taxonomy" id="2954440"/>
    <lineage>
        <taxon>Bacteria</taxon>
        <taxon>Pseudomonadati</taxon>
        <taxon>Acidobacteriota</taxon>
        <taxon>Holophagae</taxon>
        <taxon>Holophagales</taxon>
        <taxon>Holophagaceae</taxon>
        <taxon>Geothrix</taxon>
    </lineage>
</organism>
<dbReference type="GO" id="GO:0016491">
    <property type="term" value="F:oxidoreductase activity"/>
    <property type="evidence" value="ECO:0007669"/>
    <property type="project" value="UniProtKB-KW"/>
</dbReference>
<evidence type="ECO:0000313" key="7">
    <source>
        <dbReference type="EMBL" id="MBK8574059.1"/>
    </source>
</evidence>
<gene>
    <name evidence="7" type="ORF">IPN91_15880</name>
</gene>
<comment type="similarity">
    <text evidence="2">Belongs to the GMC oxidoreductase family.</text>
</comment>
<evidence type="ECO:0000313" key="8">
    <source>
        <dbReference type="Proteomes" id="UP000709959"/>
    </source>
</evidence>
<evidence type="ECO:0008006" key="9">
    <source>
        <dbReference type="Google" id="ProtNLM"/>
    </source>
</evidence>
<protein>
    <recommendedName>
        <fullName evidence="9">4Fe-4S ferredoxin-type domain-containing protein</fullName>
    </recommendedName>
</protein>
<keyword evidence="4" id="KW-0274">FAD</keyword>
<proteinExistence type="inferred from homology"/>
<dbReference type="InterPro" id="IPR052542">
    <property type="entry name" value="Cholesterol_Oxidase"/>
</dbReference>
<dbReference type="PANTHER" id="PTHR47470:SF1">
    <property type="entry name" value="FAD-DEPENDENT OXIDOREDUCTASE 2 FAD BINDING DOMAIN-CONTAINING PROTEIN"/>
    <property type="match status" value="1"/>
</dbReference>
<accession>A0A936F4Q6</accession>
<dbReference type="EMBL" id="JADKCH010000035">
    <property type="protein sequence ID" value="MBK8574059.1"/>
    <property type="molecule type" value="Genomic_DNA"/>
</dbReference>
<dbReference type="Proteomes" id="UP000709959">
    <property type="component" value="Unassembled WGS sequence"/>
</dbReference>
<comment type="caution">
    <text evidence="7">The sequence shown here is derived from an EMBL/GenBank/DDBJ whole genome shotgun (WGS) entry which is preliminary data.</text>
</comment>
<reference evidence="7 8" key="1">
    <citation type="submission" date="2020-10" db="EMBL/GenBank/DDBJ databases">
        <title>Connecting structure to function with the recovery of over 1000 high-quality activated sludge metagenome-assembled genomes encoding full-length rRNA genes using long-read sequencing.</title>
        <authorList>
            <person name="Singleton C.M."/>
            <person name="Petriglieri F."/>
            <person name="Kristensen J.M."/>
            <person name="Kirkegaard R.H."/>
            <person name="Michaelsen T.Y."/>
            <person name="Andersen M.H."/>
            <person name="Karst S.M."/>
            <person name="Dueholm M.S."/>
            <person name="Nielsen P.H."/>
            <person name="Albertsen M."/>
        </authorList>
    </citation>
    <scope>NUCLEOTIDE SEQUENCE [LARGE SCALE GENOMIC DNA]</scope>
    <source>
        <strain evidence="7">OdNE_18-Q3-R46-58_MAXAC.008</strain>
    </source>
</reference>
<evidence type="ECO:0000256" key="4">
    <source>
        <dbReference type="ARBA" id="ARBA00022827"/>
    </source>
</evidence>
<evidence type="ECO:0000256" key="6">
    <source>
        <dbReference type="SAM" id="MobiDB-lite"/>
    </source>
</evidence>
<dbReference type="AlphaFoldDB" id="A0A936F4Q6"/>
<evidence type="ECO:0000256" key="5">
    <source>
        <dbReference type="ARBA" id="ARBA00023002"/>
    </source>
</evidence>
<feature type="compositionally biased region" description="Basic and acidic residues" evidence="6">
    <location>
        <begin position="48"/>
        <end position="61"/>
    </location>
</feature>
<sequence>MYANTLPVPKDPSSRLPPWAHLASWKAELAAPYQQVLRMLGPPGSRPDPPRRNAEGRRPEIGRGSTFEHTNVAVYFGKSGETVRIPSSTARSERTGCTLCGGCMLGCNHGAKNTLDRNTLPGRKSSD</sequence>
<name>A0A936F4Q6_9BACT</name>
<evidence type="ECO:0000256" key="2">
    <source>
        <dbReference type="ARBA" id="ARBA00010790"/>
    </source>
</evidence>
<comment type="cofactor">
    <cofactor evidence="1">
        <name>FAD</name>
        <dbReference type="ChEBI" id="CHEBI:57692"/>
    </cofactor>
</comment>
<keyword evidence="3" id="KW-0285">Flavoprotein</keyword>